<evidence type="ECO:0000313" key="2">
    <source>
        <dbReference type="Proteomes" id="UP000027222"/>
    </source>
</evidence>
<name>A0A067SDJ0_GALM3</name>
<organism evidence="1 2">
    <name type="scientific">Galerina marginata (strain CBS 339.88)</name>
    <dbReference type="NCBI Taxonomy" id="685588"/>
    <lineage>
        <taxon>Eukaryota</taxon>
        <taxon>Fungi</taxon>
        <taxon>Dikarya</taxon>
        <taxon>Basidiomycota</taxon>
        <taxon>Agaricomycotina</taxon>
        <taxon>Agaricomycetes</taxon>
        <taxon>Agaricomycetidae</taxon>
        <taxon>Agaricales</taxon>
        <taxon>Agaricineae</taxon>
        <taxon>Strophariaceae</taxon>
        <taxon>Galerina</taxon>
    </lineage>
</organism>
<reference evidence="2" key="1">
    <citation type="journal article" date="2014" name="Proc. Natl. Acad. Sci. U.S.A.">
        <title>Extensive sampling of basidiomycete genomes demonstrates inadequacy of the white-rot/brown-rot paradigm for wood decay fungi.</title>
        <authorList>
            <person name="Riley R."/>
            <person name="Salamov A.A."/>
            <person name="Brown D.W."/>
            <person name="Nagy L.G."/>
            <person name="Floudas D."/>
            <person name="Held B.W."/>
            <person name="Levasseur A."/>
            <person name="Lombard V."/>
            <person name="Morin E."/>
            <person name="Otillar R."/>
            <person name="Lindquist E.A."/>
            <person name="Sun H."/>
            <person name="LaButti K.M."/>
            <person name="Schmutz J."/>
            <person name="Jabbour D."/>
            <person name="Luo H."/>
            <person name="Baker S.E."/>
            <person name="Pisabarro A.G."/>
            <person name="Walton J.D."/>
            <person name="Blanchette R.A."/>
            <person name="Henrissat B."/>
            <person name="Martin F."/>
            <person name="Cullen D."/>
            <person name="Hibbett D.S."/>
            <person name="Grigoriev I.V."/>
        </authorList>
    </citation>
    <scope>NUCLEOTIDE SEQUENCE [LARGE SCALE GENOMIC DNA]</scope>
    <source>
        <strain evidence="2">CBS 339.88</strain>
    </source>
</reference>
<gene>
    <name evidence="1" type="ORF">GALMADRAFT_1050907</name>
</gene>
<dbReference type="EMBL" id="KL142410">
    <property type="protein sequence ID" value="KDR68062.1"/>
    <property type="molecule type" value="Genomic_DNA"/>
</dbReference>
<dbReference type="HOGENOM" id="CLU_1315498_0_0_1"/>
<protein>
    <submittedName>
        <fullName evidence="1">Uncharacterized protein</fullName>
    </submittedName>
</protein>
<keyword evidence="2" id="KW-1185">Reference proteome</keyword>
<proteinExistence type="predicted"/>
<sequence length="209" mass="22343">MIEVEGKVGGEGEWGKNTTPPAYALAGDPVCLPTSCSHRRSRCPSSPRSLSLPPPPPLFVWSFARFGVAGAGSKSTTTRVGVTRCTLEEEREDVPEHAPPCATTPSSLAYFLLILARLSYSPRPGSWVKSAGARVRLFGKTKMAYNVSSIPENHGGFRDESREGGGGRLEVEGGSTYTAVITWTAVSTISSRCRLLQMDKGKEKGARVG</sequence>
<evidence type="ECO:0000313" key="1">
    <source>
        <dbReference type="EMBL" id="KDR68062.1"/>
    </source>
</evidence>
<dbReference type="AlphaFoldDB" id="A0A067SDJ0"/>
<dbReference type="Proteomes" id="UP000027222">
    <property type="component" value="Unassembled WGS sequence"/>
</dbReference>
<accession>A0A067SDJ0</accession>